<evidence type="ECO:0000256" key="1">
    <source>
        <dbReference type="SAM" id="SignalP"/>
    </source>
</evidence>
<feature type="signal peptide" evidence="1">
    <location>
        <begin position="1"/>
        <end position="28"/>
    </location>
</feature>
<evidence type="ECO:0000313" key="3">
    <source>
        <dbReference type="Proteomes" id="UP000321935"/>
    </source>
</evidence>
<dbReference type="RefSeq" id="WP_146919024.1">
    <property type="nucleotide sequence ID" value="NZ_VORW01000012.1"/>
</dbReference>
<dbReference type="OrthoDB" id="966005at2"/>
<accession>A0A5C7AI54</accession>
<evidence type="ECO:0008006" key="4">
    <source>
        <dbReference type="Google" id="ProtNLM"/>
    </source>
</evidence>
<gene>
    <name evidence="2" type="ORF">ESV85_15185</name>
</gene>
<comment type="caution">
    <text evidence="2">The sequence shown here is derived from an EMBL/GenBank/DDBJ whole genome shotgun (WGS) entry which is preliminary data.</text>
</comment>
<dbReference type="AlphaFoldDB" id="A0A5C7AI54"/>
<evidence type="ECO:0000313" key="2">
    <source>
        <dbReference type="EMBL" id="TXE07539.1"/>
    </source>
</evidence>
<organism evidence="2 3">
    <name type="scientific">Algoriphagus aquimarinus</name>
    <dbReference type="NCBI Taxonomy" id="237018"/>
    <lineage>
        <taxon>Bacteria</taxon>
        <taxon>Pseudomonadati</taxon>
        <taxon>Bacteroidota</taxon>
        <taxon>Cytophagia</taxon>
        <taxon>Cytophagales</taxon>
        <taxon>Cyclobacteriaceae</taxon>
        <taxon>Algoriphagus</taxon>
    </lineage>
</organism>
<proteinExistence type="predicted"/>
<dbReference type="EMBL" id="VORW01000012">
    <property type="protein sequence ID" value="TXE07539.1"/>
    <property type="molecule type" value="Genomic_DNA"/>
</dbReference>
<name>A0A5C7AI54_9BACT</name>
<reference evidence="2 3" key="1">
    <citation type="submission" date="2019-08" db="EMBL/GenBank/DDBJ databases">
        <title>Genomes sequence of Algoriphagus aquimarinus ACAM450.</title>
        <authorList>
            <person name="Bowman J.P."/>
        </authorList>
    </citation>
    <scope>NUCLEOTIDE SEQUENCE [LARGE SCALE GENOMIC DNA]</scope>
    <source>
        <strain evidence="2 3">ACAM 450</strain>
    </source>
</reference>
<feature type="chain" id="PRO_5022977098" description="Outer membrane protein beta-barrel domain-containing protein" evidence="1">
    <location>
        <begin position="29"/>
        <end position="190"/>
    </location>
</feature>
<sequence>MKNGSTFLKLAFTVTLALALLISFDSFAQTEPETLTAKNAVYLEFGGSSGRYAINYSKIFHQKGKLKLNASAGFSMWRNQINDFKTIWLPVIPLEVTAFYGRSNHHLEMGFGFTSLLDRTLDFDSETLELEDKVVLDAYIPLRVGYRYQKPEGGFFFRVGYTPIIILPTGGREGWIFEPRFAGVSFGKSF</sequence>
<dbReference type="Proteomes" id="UP000321935">
    <property type="component" value="Unassembled WGS sequence"/>
</dbReference>
<keyword evidence="1" id="KW-0732">Signal</keyword>
<protein>
    <recommendedName>
        <fullName evidence="4">Outer membrane protein beta-barrel domain-containing protein</fullName>
    </recommendedName>
</protein>